<reference evidence="2" key="1">
    <citation type="submission" date="2016-10" db="EMBL/GenBank/DDBJ databases">
        <authorList>
            <person name="Varghese N."/>
            <person name="Submissions S."/>
        </authorList>
    </citation>
    <scope>NUCLEOTIDE SEQUENCE [LARGE SCALE GENOMIC DNA]</scope>
    <source>
        <strain evidence="2">SUR2</strain>
    </source>
</reference>
<name>A0A1K2IMU6_9FLAO</name>
<sequence>MAPIVFNWRHLALCVTLTSVSSNTFIDDLVRLSQIKKELQNSFLTTNFF</sequence>
<accession>A0A1K2IMU6</accession>
<dbReference type="Proteomes" id="UP000182034">
    <property type="component" value="Unassembled WGS sequence"/>
</dbReference>
<evidence type="ECO:0000313" key="1">
    <source>
        <dbReference type="EMBL" id="SFZ92995.1"/>
    </source>
</evidence>
<gene>
    <name evidence="1" type="ORF">SAMN05216324_10479</name>
</gene>
<keyword evidence="2" id="KW-1185">Reference proteome</keyword>
<dbReference type="AlphaFoldDB" id="A0A1K2IMU6"/>
<proteinExistence type="predicted"/>
<organism evidence="1 2">
    <name type="scientific">Chryseobacterium limigenitum</name>
    <dbReference type="NCBI Taxonomy" id="1612149"/>
    <lineage>
        <taxon>Bacteria</taxon>
        <taxon>Pseudomonadati</taxon>
        <taxon>Bacteroidota</taxon>
        <taxon>Flavobacteriia</taxon>
        <taxon>Flavobacteriales</taxon>
        <taxon>Weeksellaceae</taxon>
        <taxon>Chryseobacterium group</taxon>
        <taxon>Chryseobacterium</taxon>
    </lineage>
</organism>
<protein>
    <submittedName>
        <fullName evidence="1">Uncharacterized protein</fullName>
    </submittedName>
</protein>
<dbReference type="EMBL" id="FPKW01000004">
    <property type="protein sequence ID" value="SFZ92995.1"/>
    <property type="molecule type" value="Genomic_DNA"/>
</dbReference>
<evidence type="ECO:0000313" key="2">
    <source>
        <dbReference type="Proteomes" id="UP000182034"/>
    </source>
</evidence>